<evidence type="ECO:0000313" key="2">
    <source>
        <dbReference type="Proteomes" id="UP000730618"/>
    </source>
</evidence>
<keyword evidence="1" id="KW-0378">Hydrolase</keyword>
<dbReference type="Pfam" id="PF00702">
    <property type="entry name" value="Hydrolase"/>
    <property type="match status" value="1"/>
</dbReference>
<dbReference type="InterPro" id="IPR050155">
    <property type="entry name" value="HAD-like_hydrolase_sf"/>
</dbReference>
<name>A0ABM8VUF5_9BACL</name>
<organism evidence="1 2">
    <name type="scientific">Paenibacillus allorhizosphaerae</name>
    <dbReference type="NCBI Taxonomy" id="2849866"/>
    <lineage>
        <taxon>Bacteria</taxon>
        <taxon>Bacillati</taxon>
        <taxon>Bacillota</taxon>
        <taxon>Bacilli</taxon>
        <taxon>Bacillales</taxon>
        <taxon>Paenibacillaceae</taxon>
        <taxon>Paenibacillus</taxon>
    </lineage>
</organism>
<dbReference type="PANTHER" id="PTHR43434">
    <property type="entry name" value="PHOSPHOGLYCOLATE PHOSPHATASE"/>
    <property type="match status" value="1"/>
</dbReference>
<proteinExistence type="predicted"/>
<protein>
    <submittedName>
        <fullName evidence="1">Phosphoglycolate phosphatase</fullName>
        <ecNumber evidence="1">3.1.3.18</ecNumber>
    </submittedName>
</protein>
<gene>
    <name evidence="1" type="primary">gph_10</name>
    <name evidence="1" type="ORF">PAECIP111802_07214</name>
</gene>
<accession>A0ABM8VUF5</accession>
<dbReference type="PANTHER" id="PTHR43434:SF1">
    <property type="entry name" value="PHOSPHOGLYCOLATE PHOSPHATASE"/>
    <property type="match status" value="1"/>
</dbReference>
<dbReference type="RefSeq" id="WP_218103334.1">
    <property type="nucleotide sequence ID" value="NZ_CAJVCE010000051.1"/>
</dbReference>
<evidence type="ECO:0000313" key="1">
    <source>
        <dbReference type="EMBL" id="CAG7658919.1"/>
    </source>
</evidence>
<dbReference type="InterPro" id="IPR006439">
    <property type="entry name" value="HAD-SF_hydro_IA"/>
</dbReference>
<dbReference type="EC" id="3.1.3.18" evidence="1"/>
<dbReference type="SFLD" id="SFLDS00003">
    <property type="entry name" value="Haloacid_Dehalogenase"/>
    <property type="match status" value="1"/>
</dbReference>
<comment type="caution">
    <text evidence="1">The sequence shown here is derived from an EMBL/GenBank/DDBJ whole genome shotgun (WGS) entry which is preliminary data.</text>
</comment>
<dbReference type="CDD" id="cd01427">
    <property type="entry name" value="HAD_like"/>
    <property type="match status" value="1"/>
</dbReference>
<dbReference type="EMBL" id="CAJVCE010000051">
    <property type="protein sequence ID" value="CAG7658919.1"/>
    <property type="molecule type" value="Genomic_DNA"/>
</dbReference>
<reference evidence="1 2" key="1">
    <citation type="submission" date="2021-06" db="EMBL/GenBank/DDBJ databases">
        <authorList>
            <person name="Criscuolo A."/>
        </authorList>
    </citation>
    <scope>NUCLEOTIDE SEQUENCE [LARGE SCALE GENOMIC DNA]</scope>
    <source>
        <strain evidence="2">CIP 111802</strain>
    </source>
</reference>
<dbReference type="Proteomes" id="UP000730618">
    <property type="component" value="Unassembled WGS sequence"/>
</dbReference>
<dbReference type="GO" id="GO:0008967">
    <property type="term" value="F:phosphoglycolate phosphatase activity"/>
    <property type="evidence" value="ECO:0007669"/>
    <property type="project" value="UniProtKB-EC"/>
</dbReference>
<keyword evidence="2" id="KW-1185">Reference proteome</keyword>
<dbReference type="NCBIfam" id="TIGR01549">
    <property type="entry name" value="HAD-SF-IA-v1"/>
    <property type="match status" value="1"/>
</dbReference>
<dbReference type="SFLD" id="SFLDG01129">
    <property type="entry name" value="C1.5:_HAD__Beta-PGM__Phosphata"/>
    <property type="match status" value="1"/>
</dbReference>
<sequence length="246" mass="28383">MLQDIDAFIFDLGGTLINYEGFPIYWGGYYDEAFKAVSYKLNLNLSEKHIKTSTEILKNYNPRINPREFEYNPRLVFSDVIKEWDHSTVMIDDVIESFFQYFQRNVCVFPDTVEVLEYLKDNHYKVGVLTDMPTGMPTELIIRDITTIKDMIDLFLSSVDCGFRKPNKKGLEIIANSFGVNLKNIVYIGDEEKDIKTAKNAGAVSILINREKKTISYGEDIQINSLSEIKWLLYRGLGDNSVINRE</sequence>